<sequence length="469" mass="51850">MSGGAATISNMSSTCLAAPPEVTAALEALEAAVARVRELNFDNYEPAVRLRALERLETSRRQQAVASHDLIASLAKEEFADIGGVPHKVIADWLRISCTEARRRIHNAEQLAPRRTLTGQPLPPQLPATAHAWRTGVLDEQHLRVIQSFVRDLPEITPATTVEQAERFLAEQAANLRPDQLDKLADRYAVLINPDGKFSDTDRARQRGFTWCAQRRDGMSIGKLIASPELRANLDAWLARFAAPGMCNPDDETPCVSGQPEDEAASKDRRSHAQRQHDALNALVRGQLGDPNLGVHNGLPVTVIVSTTLKELSAGTGHAITGGGTLLPMRDLIRMAAHAYHYLAVFDDHDSRPLYLGRTKRIASPDQRVVLYAKDRGCTAPGCDVPGYWCEVHHTEDWARGGHTNIDKLTLACHPDHTLAENGWRTIKLANGQTQWIPPPHLDHGQPTTNNYHHPERYFGREEDVQDDP</sequence>
<evidence type="ECO:0000313" key="3">
    <source>
        <dbReference type="EMBL" id="BBY08023.1"/>
    </source>
</evidence>
<feature type="compositionally biased region" description="Basic and acidic residues" evidence="1">
    <location>
        <begin position="453"/>
        <end position="463"/>
    </location>
</feature>
<feature type="region of interest" description="Disordered" evidence="1">
    <location>
        <begin position="251"/>
        <end position="275"/>
    </location>
</feature>
<name>A0A7I7PHE1_9MYCO</name>
<reference evidence="3 4" key="1">
    <citation type="journal article" date="2019" name="Emerg. Microbes Infect.">
        <title>Comprehensive subspecies identification of 175 nontuberculous mycobacteria species based on 7547 genomic profiles.</title>
        <authorList>
            <person name="Matsumoto Y."/>
            <person name="Kinjo T."/>
            <person name="Motooka D."/>
            <person name="Nabeya D."/>
            <person name="Jung N."/>
            <person name="Uechi K."/>
            <person name="Horii T."/>
            <person name="Iida T."/>
            <person name="Fujita J."/>
            <person name="Nakamura S."/>
        </authorList>
    </citation>
    <scope>NUCLEOTIDE SEQUENCE [LARGE SCALE GENOMIC DNA]</scope>
    <source>
        <strain evidence="3 4">JCM 16367</strain>
    </source>
</reference>
<feature type="domain" description="HNH nuclease" evidence="2">
    <location>
        <begin position="366"/>
        <end position="418"/>
    </location>
</feature>
<dbReference type="Pfam" id="PF02720">
    <property type="entry name" value="DUF222"/>
    <property type="match status" value="1"/>
</dbReference>
<feature type="region of interest" description="Disordered" evidence="1">
    <location>
        <begin position="442"/>
        <end position="469"/>
    </location>
</feature>
<dbReference type="InterPro" id="IPR003615">
    <property type="entry name" value="HNH_nuc"/>
</dbReference>
<evidence type="ECO:0000256" key="1">
    <source>
        <dbReference type="SAM" id="MobiDB-lite"/>
    </source>
</evidence>
<protein>
    <recommendedName>
        <fullName evidence="2">HNH nuclease domain-containing protein</fullName>
    </recommendedName>
</protein>
<dbReference type="InterPro" id="IPR003870">
    <property type="entry name" value="DUF222"/>
</dbReference>
<dbReference type="AlphaFoldDB" id="A0A7I7PHE1"/>
<proteinExistence type="predicted"/>
<dbReference type="CDD" id="cd00085">
    <property type="entry name" value="HNHc"/>
    <property type="match status" value="1"/>
</dbReference>
<dbReference type="KEGG" id="mnv:MNVI_33410"/>
<dbReference type="EMBL" id="AP022583">
    <property type="protein sequence ID" value="BBY08023.1"/>
    <property type="molecule type" value="Genomic_DNA"/>
</dbReference>
<gene>
    <name evidence="3" type="ORF">MNVI_33410</name>
</gene>
<dbReference type="SMART" id="SM00507">
    <property type="entry name" value="HNHc"/>
    <property type="match status" value="1"/>
</dbReference>
<organism evidence="3 4">
    <name type="scientific">Mycobacterium noviomagense</name>
    <dbReference type="NCBI Taxonomy" id="459858"/>
    <lineage>
        <taxon>Bacteria</taxon>
        <taxon>Bacillati</taxon>
        <taxon>Actinomycetota</taxon>
        <taxon>Actinomycetes</taxon>
        <taxon>Mycobacteriales</taxon>
        <taxon>Mycobacteriaceae</taxon>
        <taxon>Mycobacterium</taxon>
    </lineage>
</organism>
<dbReference type="Proteomes" id="UP000466894">
    <property type="component" value="Chromosome"/>
</dbReference>
<evidence type="ECO:0000259" key="2">
    <source>
        <dbReference type="SMART" id="SM00507"/>
    </source>
</evidence>
<evidence type="ECO:0000313" key="4">
    <source>
        <dbReference type="Proteomes" id="UP000466894"/>
    </source>
</evidence>
<accession>A0A7I7PHE1</accession>